<keyword evidence="2" id="KW-1185">Reference proteome</keyword>
<organism evidence="1 2">
    <name type="scientific">Pocillopora meandrina</name>
    <dbReference type="NCBI Taxonomy" id="46732"/>
    <lineage>
        <taxon>Eukaryota</taxon>
        <taxon>Metazoa</taxon>
        <taxon>Cnidaria</taxon>
        <taxon>Anthozoa</taxon>
        <taxon>Hexacorallia</taxon>
        <taxon>Scleractinia</taxon>
        <taxon>Astrocoeniina</taxon>
        <taxon>Pocilloporidae</taxon>
        <taxon>Pocillopora</taxon>
    </lineage>
</organism>
<dbReference type="Proteomes" id="UP001159428">
    <property type="component" value="Unassembled WGS sequence"/>
</dbReference>
<reference evidence="1 2" key="1">
    <citation type="submission" date="2022-05" db="EMBL/GenBank/DDBJ databases">
        <authorList>
            <consortium name="Genoscope - CEA"/>
            <person name="William W."/>
        </authorList>
    </citation>
    <scope>NUCLEOTIDE SEQUENCE [LARGE SCALE GENOMIC DNA]</scope>
</reference>
<accession>A0AAU9WAY1</accession>
<dbReference type="PANTHER" id="PTHR33198:SF20">
    <property type="entry name" value="RETROTRANSPOSON GAG DOMAIN-CONTAINING PROTEIN"/>
    <property type="match status" value="1"/>
</dbReference>
<comment type="caution">
    <text evidence="1">The sequence shown here is derived from an EMBL/GenBank/DDBJ whole genome shotgun (WGS) entry which is preliminary data.</text>
</comment>
<proteinExistence type="predicted"/>
<dbReference type="PANTHER" id="PTHR33198">
    <property type="entry name" value="ANK_REP_REGION DOMAIN-CONTAINING PROTEIN-RELATED"/>
    <property type="match status" value="1"/>
</dbReference>
<dbReference type="EMBL" id="CALNXJ010000011">
    <property type="protein sequence ID" value="CAH3108144.1"/>
    <property type="molecule type" value="Genomic_DNA"/>
</dbReference>
<evidence type="ECO:0000313" key="2">
    <source>
        <dbReference type="Proteomes" id="UP001159428"/>
    </source>
</evidence>
<dbReference type="AlphaFoldDB" id="A0AAU9WAY1"/>
<sequence length="178" mass="20391">MSFERFSLSPVNLEATNLADEWKFWLDAFDNYRIATKLDKESDDVQKATLLHLAGTGVQRLLSGLPGENKKFEEVKQALSAHFQPKRNKWAERHKFRKRAQLQHESLDTFIAELRMLSLTCDFGEANDDNILGQVIEKDSYTEKSQTLGRAIESAKKDTQLLGVTGPKTFLENLMLMR</sequence>
<evidence type="ECO:0008006" key="3">
    <source>
        <dbReference type="Google" id="ProtNLM"/>
    </source>
</evidence>
<evidence type="ECO:0000313" key="1">
    <source>
        <dbReference type="EMBL" id="CAH3108144.1"/>
    </source>
</evidence>
<gene>
    <name evidence="1" type="ORF">PMEA_00003156</name>
</gene>
<protein>
    <recommendedName>
        <fullName evidence="3">Retrotransposon gag domain-containing protein</fullName>
    </recommendedName>
</protein>
<name>A0AAU9WAY1_9CNID</name>